<evidence type="ECO:0000256" key="1">
    <source>
        <dbReference type="SAM" id="MobiDB-lite"/>
    </source>
</evidence>
<dbReference type="Pfam" id="PF00168">
    <property type="entry name" value="C2"/>
    <property type="match status" value="1"/>
</dbReference>
<feature type="domain" description="C2" evidence="2">
    <location>
        <begin position="1"/>
        <end position="125"/>
    </location>
</feature>
<dbReference type="InterPro" id="IPR056431">
    <property type="entry name" value="C2CD5_YbjQ-rel_dom"/>
</dbReference>
<dbReference type="AlphaFoldDB" id="A0AAD1UEL3"/>
<reference evidence="3" key="1">
    <citation type="submission" date="2023-07" db="EMBL/GenBank/DDBJ databases">
        <authorList>
            <consortium name="AG Swart"/>
            <person name="Singh M."/>
            <person name="Singh A."/>
            <person name="Seah K."/>
            <person name="Emmerich C."/>
        </authorList>
    </citation>
    <scope>NUCLEOTIDE SEQUENCE</scope>
    <source>
        <strain evidence="3">DP1</strain>
    </source>
</reference>
<dbReference type="Pfam" id="PF23128">
    <property type="entry name" value="YbjQ_4"/>
    <property type="match status" value="1"/>
</dbReference>
<dbReference type="InterPro" id="IPR000008">
    <property type="entry name" value="C2_dom"/>
</dbReference>
<feature type="region of interest" description="Disordered" evidence="1">
    <location>
        <begin position="966"/>
        <end position="996"/>
    </location>
</feature>
<dbReference type="Gene3D" id="2.60.40.150">
    <property type="entry name" value="C2 domain"/>
    <property type="match status" value="1"/>
</dbReference>
<dbReference type="GO" id="GO:0005509">
    <property type="term" value="F:calcium ion binding"/>
    <property type="evidence" value="ECO:0007669"/>
    <property type="project" value="TreeGrafter"/>
</dbReference>
<dbReference type="SUPFAM" id="SSF49562">
    <property type="entry name" value="C2 domain (Calcium/lipid-binding domain, CaLB)"/>
    <property type="match status" value="1"/>
</dbReference>
<accession>A0AAD1UEL3</accession>
<gene>
    <name evidence="3" type="ORF">ECRASSUSDP1_LOCUS8646</name>
</gene>
<dbReference type="Proteomes" id="UP001295684">
    <property type="component" value="Unassembled WGS sequence"/>
</dbReference>
<comment type="caution">
    <text evidence="3">The sequence shown here is derived from an EMBL/GenBank/DDBJ whole genome shotgun (WGS) entry which is preliminary data.</text>
</comment>
<evidence type="ECO:0000259" key="2">
    <source>
        <dbReference type="PROSITE" id="PS50004"/>
    </source>
</evidence>
<dbReference type="GO" id="GO:0005544">
    <property type="term" value="F:calcium-dependent phospholipid binding"/>
    <property type="evidence" value="ECO:0007669"/>
    <property type="project" value="InterPro"/>
</dbReference>
<dbReference type="InterPro" id="IPR057815">
    <property type="entry name" value="C2CD5_C"/>
</dbReference>
<dbReference type="GO" id="GO:0065002">
    <property type="term" value="P:intracellular protein transmembrane transport"/>
    <property type="evidence" value="ECO:0007669"/>
    <property type="project" value="TreeGrafter"/>
</dbReference>
<feature type="region of interest" description="Disordered" evidence="1">
    <location>
        <begin position="433"/>
        <end position="469"/>
    </location>
</feature>
<sequence length="1210" mass="138507">MLSKVTCEVKKAKNLPMMDRKRNTTDAYVEIHWFDGSIKKTNVIKGSLDPEWNESFSYEGIYDADLQDYPQDLNSLSKMDISNSFSLYNKSILSFYVFSSASLIGTVYIELGTYFRADDKQEIKFQCQYPIFHPAEGIRGELFLKLKLVREENQLRNIQILPENPYYDGSRLVSSLLINFFSSQSAPDTEIYTCKMIEFVEELATISDRKRGAISQKYQSSKYVTKSNEDNLRKTIIEACQEVRKNIAKRVISSGGNAVIGYNQDVKYDFKNTKKLSIRGYGTIAFLTKRGDSDDESLMAHFEEHKEESLKVDDNPETSPLMGSIVPVSGNLVISSPPPLELAIRNVTFYTCNKVDPLTLRYVSLVSSRSVKLLSSKTTQGEIDSWWVAVREEMRQHAIALSCNTIMGYKETLDISEEVILISAIGTAVNIKEPSEGNSKKSKLSKKKQKKLSKAVSKDHKSSPRQMVSSDTGVVIDPKIFKKYSICKFLHISTMKKYICQECGQGYVPEIIITTLEPLSGLEYIGEPMQLEAKVIKMKRSERGETNALQISEKILFTEYYLHSQIVKKMKIYSMNALFSFRVKILIGDKFIFGIAQATAMRLTALPLPSEISIRLKKGKMEAKFSKEAKEVEQLSKCFNQLSRISKRRRLYDYLNLTQIPIEGSVIAHSTKLKPRKLSLAEYQNLSKKSISQIISGGFGDKLLEQHEDESPQMAKLDLKNSIASPNNVQVDIPNSGKRFSTITEKHEHDSLTKDELKDRGQNIFDEEEKEMISAPIRTTQVDEDEKLLELQNLKISDENGGAQPFKTLSALPFSLAPKIRNIENPENDTKSNAKNTQDYFEIFKDKSLIKQRDKEIQELIDAKQLSNSTFVIEIEDFGELDSFVTLLDPITPKDVKIFTSEIFPNMHSLKCKPKLMIQSFKFQFTGDSHTPSYQKHQEFISEMNLVYTKAIKYLKDTILETSKSEKEEFKGEMATRQPRSKSMKKQGKYEDKKTEPTLNKSNLKIILSSFKVILNIDEKNEVHVCVICMGWVGNEDCLLHHNEQLEYMHKNKVQCDVLDVNQIETSPGKDDHREPFIIKEHSIFGCLWRRKRSIKRKIHNPLESFCEIDIFIPSFIPGKKILEYKGYIDAHLYIEINNYEIESCFNQVNDLLRAKAKSLNCNTIINYKVESLQIFPKEQEYSVIVSVAGDAVIMLDYIPDNIDEEKNWS</sequence>
<dbReference type="GO" id="GO:0031340">
    <property type="term" value="P:positive regulation of vesicle fusion"/>
    <property type="evidence" value="ECO:0007669"/>
    <property type="project" value="TreeGrafter"/>
</dbReference>
<dbReference type="InterPro" id="IPR035892">
    <property type="entry name" value="C2_domain_sf"/>
</dbReference>
<dbReference type="SMART" id="SM00239">
    <property type="entry name" value="C2"/>
    <property type="match status" value="1"/>
</dbReference>
<dbReference type="InterPro" id="IPR038983">
    <property type="entry name" value="C2CD5"/>
</dbReference>
<dbReference type="PANTHER" id="PTHR37412">
    <property type="entry name" value="C2 DOMAIN-CONTAINING PROTEIN 5"/>
    <property type="match status" value="1"/>
</dbReference>
<dbReference type="GO" id="GO:0090314">
    <property type="term" value="P:positive regulation of protein targeting to membrane"/>
    <property type="evidence" value="ECO:0007669"/>
    <property type="project" value="TreeGrafter"/>
</dbReference>
<dbReference type="PANTHER" id="PTHR37412:SF2">
    <property type="entry name" value="C2 DOMAIN-CONTAINING PROTEIN 5"/>
    <property type="match status" value="1"/>
</dbReference>
<name>A0AAD1UEL3_EUPCR</name>
<dbReference type="EMBL" id="CAMPGE010008466">
    <property type="protein sequence ID" value="CAI2367364.1"/>
    <property type="molecule type" value="Genomic_DNA"/>
</dbReference>
<feature type="compositionally biased region" description="Basic residues" evidence="1">
    <location>
        <begin position="440"/>
        <end position="453"/>
    </location>
</feature>
<organism evidence="3 4">
    <name type="scientific">Euplotes crassus</name>
    <dbReference type="NCBI Taxonomy" id="5936"/>
    <lineage>
        <taxon>Eukaryota</taxon>
        <taxon>Sar</taxon>
        <taxon>Alveolata</taxon>
        <taxon>Ciliophora</taxon>
        <taxon>Intramacronucleata</taxon>
        <taxon>Spirotrichea</taxon>
        <taxon>Hypotrichia</taxon>
        <taxon>Euplotida</taxon>
        <taxon>Euplotidae</taxon>
        <taxon>Moneuplotes</taxon>
    </lineage>
</organism>
<dbReference type="Pfam" id="PF23025">
    <property type="entry name" value="YbjQ_2"/>
    <property type="match status" value="3"/>
</dbReference>
<evidence type="ECO:0000313" key="3">
    <source>
        <dbReference type="EMBL" id="CAI2367364.1"/>
    </source>
</evidence>
<proteinExistence type="predicted"/>
<dbReference type="GO" id="GO:0005886">
    <property type="term" value="C:plasma membrane"/>
    <property type="evidence" value="ECO:0007669"/>
    <property type="project" value="TreeGrafter"/>
</dbReference>
<dbReference type="PROSITE" id="PS50004">
    <property type="entry name" value="C2"/>
    <property type="match status" value="1"/>
</dbReference>
<protein>
    <recommendedName>
        <fullName evidence="2">C2 domain-containing protein</fullName>
    </recommendedName>
</protein>
<keyword evidence="4" id="KW-1185">Reference proteome</keyword>
<evidence type="ECO:0000313" key="4">
    <source>
        <dbReference type="Proteomes" id="UP001295684"/>
    </source>
</evidence>
<dbReference type="GO" id="GO:0072659">
    <property type="term" value="P:protein localization to plasma membrane"/>
    <property type="evidence" value="ECO:0007669"/>
    <property type="project" value="TreeGrafter"/>
</dbReference>
<dbReference type="GO" id="GO:0010828">
    <property type="term" value="P:positive regulation of D-glucose transmembrane transport"/>
    <property type="evidence" value="ECO:0007669"/>
    <property type="project" value="TreeGrafter"/>
</dbReference>